<feature type="signal peptide" evidence="1">
    <location>
        <begin position="1"/>
        <end position="22"/>
    </location>
</feature>
<dbReference type="SUPFAM" id="SSF50998">
    <property type="entry name" value="Quinoprotein alcohol dehydrogenase-like"/>
    <property type="match status" value="1"/>
</dbReference>
<dbReference type="Pfam" id="PF13360">
    <property type="entry name" value="PQQ_2"/>
    <property type="match status" value="1"/>
</dbReference>
<dbReference type="InterPro" id="IPR018391">
    <property type="entry name" value="PQQ_b-propeller_rpt"/>
</dbReference>
<reference evidence="3" key="1">
    <citation type="journal article" date="2020" name="Int. J. Syst. Evol. Microbiol.">
        <title>Aquipluma nitroreducens gen. nov. sp. nov., a novel facultatively anaerobic bacterium isolated from a freshwater lake.</title>
        <authorList>
            <person name="Watanabe M."/>
            <person name="Kojima H."/>
            <person name="Fukui M."/>
        </authorList>
    </citation>
    <scope>NUCLEOTIDE SEQUENCE</scope>
    <source>
        <strain evidence="3">MeG22</strain>
    </source>
</reference>
<keyword evidence="4" id="KW-1185">Reference proteome</keyword>
<organism evidence="3 4">
    <name type="scientific">Aquipluma nitroreducens</name>
    <dbReference type="NCBI Taxonomy" id="2010828"/>
    <lineage>
        <taxon>Bacteria</taxon>
        <taxon>Pseudomonadati</taxon>
        <taxon>Bacteroidota</taxon>
        <taxon>Bacteroidia</taxon>
        <taxon>Marinilabiliales</taxon>
        <taxon>Prolixibacteraceae</taxon>
        <taxon>Aquipluma</taxon>
    </lineage>
</organism>
<protein>
    <submittedName>
        <fullName evidence="3">Polyvinylalcohol dehydrogenase</fullName>
    </submittedName>
</protein>
<evidence type="ECO:0000313" key="3">
    <source>
        <dbReference type="EMBL" id="BBE16816.1"/>
    </source>
</evidence>
<name>A0A5K7S5L1_9BACT</name>
<dbReference type="EMBL" id="AP018694">
    <property type="protein sequence ID" value="BBE16816.1"/>
    <property type="molecule type" value="Genomic_DNA"/>
</dbReference>
<dbReference type="Gene3D" id="2.130.10.10">
    <property type="entry name" value="YVTN repeat-like/Quinoprotein amine dehydrogenase"/>
    <property type="match status" value="1"/>
</dbReference>
<proteinExistence type="predicted"/>
<accession>A0A5K7S5L1</accession>
<dbReference type="InterPro" id="IPR015943">
    <property type="entry name" value="WD40/YVTN_repeat-like_dom_sf"/>
</dbReference>
<evidence type="ECO:0000313" key="4">
    <source>
        <dbReference type="Proteomes" id="UP001193389"/>
    </source>
</evidence>
<dbReference type="KEGG" id="anf:AQPE_0963"/>
<dbReference type="SMART" id="SM00564">
    <property type="entry name" value="PQQ"/>
    <property type="match status" value="4"/>
</dbReference>
<evidence type="ECO:0000259" key="2">
    <source>
        <dbReference type="Pfam" id="PF13360"/>
    </source>
</evidence>
<dbReference type="InterPro" id="IPR002372">
    <property type="entry name" value="PQQ_rpt_dom"/>
</dbReference>
<dbReference type="Proteomes" id="UP001193389">
    <property type="component" value="Chromosome"/>
</dbReference>
<dbReference type="PANTHER" id="PTHR34512:SF30">
    <property type="entry name" value="OUTER MEMBRANE PROTEIN ASSEMBLY FACTOR BAMB"/>
    <property type="match status" value="1"/>
</dbReference>
<dbReference type="Gene3D" id="2.40.10.480">
    <property type="match status" value="1"/>
</dbReference>
<dbReference type="InterPro" id="IPR011047">
    <property type="entry name" value="Quinoprotein_ADH-like_sf"/>
</dbReference>
<evidence type="ECO:0000256" key="1">
    <source>
        <dbReference type="SAM" id="SignalP"/>
    </source>
</evidence>
<dbReference type="AlphaFoldDB" id="A0A5K7S5L1"/>
<sequence>MNTNFRFLLPALLLFTVLNSTGQDISQWRGPNRDGIYPDKNLLNLWPEAGPKLLWLTEELGNGYSSPVISDGKLYINGEIDSISHVFAFDQNGKLLWKTPNGREFFGEGYSASFPGARSAPTVYDNLIYVTSGLGRIACLDAASGKEKWAVDMVKDLGGKLNYFGYSESLLVDDKWVYCYPGGDETNFVALDKLTGKMVWKSKAMGDPVSFCSPIMIRLPERNILATVSHNYLMGLDARNGELLWSYHEDSVKLEGDYCNTPIYSDGFIYNVSGIEKGTGAYKLQLSPDGKSIKEIWRNSRLKNAMGGMVKIGDRLYSTSDDKKLKCLDLKSGMVVDSLSNMRGTLISADNHLYCYTDNGRVNLIQLNGTKMEVVGQFKIEKGTKEHFSHPVIANGVLYVRHGNALMAYQIK</sequence>
<dbReference type="RefSeq" id="WP_318349856.1">
    <property type="nucleotide sequence ID" value="NZ_AP018694.1"/>
</dbReference>
<feature type="chain" id="PRO_5024441924" evidence="1">
    <location>
        <begin position="23"/>
        <end position="412"/>
    </location>
</feature>
<keyword evidence="1" id="KW-0732">Signal</keyword>
<dbReference type="PANTHER" id="PTHR34512">
    <property type="entry name" value="CELL SURFACE PROTEIN"/>
    <property type="match status" value="1"/>
</dbReference>
<gene>
    <name evidence="3" type="ORF">AQPE_0963</name>
</gene>
<feature type="domain" description="Pyrrolo-quinoline quinone repeat" evidence="2">
    <location>
        <begin position="85"/>
        <end position="336"/>
    </location>
</feature>